<dbReference type="AlphaFoldDB" id="A0A5E6MK05"/>
<dbReference type="PROSITE" id="PS51087">
    <property type="entry name" value="APAG"/>
    <property type="match status" value="1"/>
</dbReference>
<name>A0A5E6MK05_9BACT</name>
<dbReference type="PANTHER" id="PTHR14289:SF16">
    <property type="entry name" value="POLYMERASE DELTA-INTERACTING PROTEIN 2"/>
    <property type="match status" value="1"/>
</dbReference>
<dbReference type="RefSeq" id="WP_142526022.1">
    <property type="nucleotide sequence ID" value="NZ_CABFUZ020000256.1"/>
</dbReference>
<dbReference type="GO" id="GO:0070987">
    <property type="term" value="P:error-free translesion synthesis"/>
    <property type="evidence" value="ECO:0007669"/>
    <property type="project" value="TreeGrafter"/>
</dbReference>
<organism evidence="2 3">
    <name type="scientific">Methylacidimicrobium cyclopophantes</name>
    <dbReference type="NCBI Taxonomy" id="1041766"/>
    <lineage>
        <taxon>Bacteria</taxon>
        <taxon>Pseudomonadati</taxon>
        <taxon>Verrucomicrobiota</taxon>
        <taxon>Methylacidimicrobium</taxon>
    </lineage>
</organism>
<feature type="domain" description="ApaG" evidence="1">
    <location>
        <begin position="7"/>
        <end position="132"/>
    </location>
</feature>
<dbReference type="PANTHER" id="PTHR14289">
    <property type="entry name" value="F-BOX ONLY PROTEIN 3"/>
    <property type="match status" value="1"/>
</dbReference>
<gene>
    <name evidence="2" type="ORF">MAMC_02148</name>
</gene>
<dbReference type="InterPro" id="IPR007474">
    <property type="entry name" value="ApaG_domain"/>
</dbReference>
<accession>A0A5E6MK05</accession>
<evidence type="ECO:0000313" key="2">
    <source>
        <dbReference type="EMBL" id="VVM08435.1"/>
    </source>
</evidence>
<dbReference type="Gene3D" id="2.60.40.1470">
    <property type="entry name" value="ApaG domain"/>
    <property type="match status" value="1"/>
</dbReference>
<dbReference type="Pfam" id="PF04379">
    <property type="entry name" value="DUF525"/>
    <property type="match status" value="1"/>
</dbReference>
<dbReference type="Proteomes" id="UP000381693">
    <property type="component" value="Unassembled WGS sequence"/>
</dbReference>
<dbReference type="SUPFAM" id="SSF110069">
    <property type="entry name" value="ApaG-like"/>
    <property type="match status" value="1"/>
</dbReference>
<evidence type="ECO:0000313" key="3">
    <source>
        <dbReference type="Proteomes" id="UP000381693"/>
    </source>
</evidence>
<proteinExistence type="predicted"/>
<keyword evidence="3" id="KW-1185">Reference proteome</keyword>
<sequence>MKKPSIPLALPGLEVKIERLRFRVTSEEGTDRPLVCQYYLSISNGSDRTVRLRGRKWVLTEQTTGERVVIEGEGIVGSFPELRPGEKFRYSSYHLYRQPTVAEGAYFGEDKDGTPIVVGIPRFRMAAAPEGEADRALP</sequence>
<protein>
    <recommendedName>
        <fullName evidence="1">ApaG domain-containing protein</fullName>
    </recommendedName>
</protein>
<reference evidence="2" key="1">
    <citation type="submission" date="2019-09" db="EMBL/GenBank/DDBJ databases">
        <authorList>
            <person name="Cremers G."/>
        </authorList>
    </citation>
    <scope>NUCLEOTIDE SEQUENCE [LARGE SCALE GENOMIC DNA]</scope>
    <source>
        <strain evidence="2">3B</strain>
    </source>
</reference>
<dbReference type="OrthoDB" id="9795226at2"/>
<dbReference type="EMBL" id="CABFUZ020000256">
    <property type="protein sequence ID" value="VVM08435.1"/>
    <property type="molecule type" value="Genomic_DNA"/>
</dbReference>
<evidence type="ECO:0000259" key="1">
    <source>
        <dbReference type="PROSITE" id="PS51087"/>
    </source>
</evidence>
<comment type="caution">
    <text evidence="2">The sequence shown here is derived from an EMBL/GenBank/DDBJ whole genome shotgun (WGS) entry which is preliminary data.</text>
</comment>
<dbReference type="InterPro" id="IPR036767">
    <property type="entry name" value="ApaG_sf"/>
</dbReference>